<proteinExistence type="predicted"/>
<keyword evidence="2" id="KW-0695">RNA-directed DNA polymerase</keyword>
<keyword evidence="2" id="KW-0548">Nucleotidyltransferase</keyword>
<gene>
    <name evidence="2" type="ORF">Tci_357670</name>
</gene>
<feature type="compositionally biased region" description="Polar residues" evidence="1">
    <location>
        <begin position="447"/>
        <end position="457"/>
    </location>
</feature>
<feature type="region of interest" description="Disordered" evidence="1">
    <location>
        <begin position="420"/>
        <end position="487"/>
    </location>
</feature>
<name>A0A699HC55_TANCI</name>
<keyword evidence="2" id="KW-0808">Transferase</keyword>
<sequence length="487" mass="55169">MERQCPKPKRKRDATWFRDKVLLVEAQGSGKVLNEEELVFLADPKVAEGPVTQTVITHNAAYQVDDLDAYGYDCDDFSTAKAVLIANFSSYRSNVLSEVPHSENTHNDMLNQSVQEMSYSEQTHLMNYAENAITSDSNIIPYSQYLLETQNAAVHDTNSFAQQDAMILSIRPMLYNGSVMAKETNVISIVDSEETLMLEEDSRFKMFLKQSDPMVLEKKVNIKPINYAELNRLSEDFVSIKEDTTYLCRHSPKTTKETRSNTPYPEEGNTPYSNYMGIKYSRRYQTWSHQGQGNNFNRGNNFQNNQGYRAPMNNAPNFQNQPFQAPNNQIQPGIPNELSSYMKSNESLIRNMQNQINVLRGDFNKQEENLRRNLNNDMRSILGSFFQNQASTSGTLPSNTVPNPKGEMKVVTTRSGLAYEGPSIPTNSPLEKVVERETEETTDKEQSNCQGSITHIQPSVVPAPSLEPDVPKTQPKPSIPYHSRLND</sequence>
<evidence type="ECO:0000256" key="1">
    <source>
        <dbReference type="SAM" id="MobiDB-lite"/>
    </source>
</evidence>
<protein>
    <submittedName>
        <fullName evidence="2">Reverse transcriptase domain-containing protein</fullName>
    </submittedName>
</protein>
<feature type="compositionally biased region" description="Basic and acidic residues" evidence="1">
    <location>
        <begin position="432"/>
        <end position="446"/>
    </location>
</feature>
<comment type="caution">
    <text evidence="2">The sequence shown here is derived from an EMBL/GenBank/DDBJ whole genome shotgun (WGS) entry which is preliminary data.</text>
</comment>
<dbReference type="GO" id="GO:0003964">
    <property type="term" value="F:RNA-directed DNA polymerase activity"/>
    <property type="evidence" value="ECO:0007669"/>
    <property type="project" value="UniProtKB-KW"/>
</dbReference>
<accession>A0A699HC55</accession>
<evidence type="ECO:0000313" key="2">
    <source>
        <dbReference type="EMBL" id="GEX85695.1"/>
    </source>
</evidence>
<dbReference type="AlphaFoldDB" id="A0A699HC55"/>
<organism evidence="2">
    <name type="scientific">Tanacetum cinerariifolium</name>
    <name type="common">Dalmatian daisy</name>
    <name type="synonym">Chrysanthemum cinerariifolium</name>
    <dbReference type="NCBI Taxonomy" id="118510"/>
    <lineage>
        <taxon>Eukaryota</taxon>
        <taxon>Viridiplantae</taxon>
        <taxon>Streptophyta</taxon>
        <taxon>Embryophyta</taxon>
        <taxon>Tracheophyta</taxon>
        <taxon>Spermatophyta</taxon>
        <taxon>Magnoliopsida</taxon>
        <taxon>eudicotyledons</taxon>
        <taxon>Gunneridae</taxon>
        <taxon>Pentapetalae</taxon>
        <taxon>asterids</taxon>
        <taxon>campanulids</taxon>
        <taxon>Asterales</taxon>
        <taxon>Asteraceae</taxon>
        <taxon>Asteroideae</taxon>
        <taxon>Anthemideae</taxon>
        <taxon>Anthemidinae</taxon>
        <taxon>Tanacetum</taxon>
    </lineage>
</organism>
<dbReference type="EMBL" id="BKCJ010134721">
    <property type="protein sequence ID" value="GEX85695.1"/>
    <property type="molecule type" value="Genomic_DNA"/>
</dbReference>
<reference evidence="2" key="1">
    <citation type="journal article" date="2019" name="Sci. Rep.">
        <title>Draft genome of Tanacetum cinerariifolium, the natural source of mosquito coil.</title>
        <authorList>
            <person name="Yamashiro T."/>
            <person name="Shiraishi A."/>
            <person name="Satake H."/>
            <person name="Nakayama K."/>
        </authorList>
    </citation>
    <scope>NUCLEOTIDE SEQUENCE</scope>
</reference>